<proteinExistence type="predicted"/>
<evidence type="ECO:0000313" key="1">
    <source>
        <dbReference type="EMBL" id="MEY2184301.1"/>
    </source>
</evidence>
<sequence>MENAAIPVTGPCTTFDEGNACIAAAALMTGGHVAMNGADMRIRELP</sequence>
<dbReference type="EMBL" id="JBGBPY010000001">
    <property type="protein sequence ID" value="MEY2184301.1"/>
    <property type="molecule type" value="Genomic_DNA"/>
</dbReference>
<reference evidence="1 2" key="1">
    <citation type="submission" date="2024-07" db="EMBL/GenBank/DDBJ databases">
        <title>Molecular mechanisms and environmental adaptations of flagellar loss and biofilm growth of Rhodanobacter under environmental stress.</title>
        <authorList>
            <person name="Chen M."/>
        </authorList>
    </citation>
    <scope>NUCLEOTIDE SEQUENCE [LARGE SCALE GENOMIC DNA]</scope>
    <source>
        <strain evidence="1 2">RS22</strain>
    </source>
</reference>
<dbReference type="Proteomes" id="UP001562159">
    <property type="component" value="Unassembled WGS sequence"/>
</dbReference>
<name>A0ABV4AVU2_9GAMM</name>
<evidence type="ECO:0000313" key="2">
    <source>
        <dbReference type="Proteomes" id="UP001562159"/>
    </source>
</evidence>
<accession>A0ABV4AVU2</accession>
<keyword evidence="2" id="KW-1185">Reference proteome</keyword>
<organism evidence="1 2">
    <name type="scientific">Rhodanobacter humi</name>
    <dbReference type="NCBI Taxonomy" id="1888173"/>
    <lineage>
        <taxon>Bacteria</taxon>
        <taxon>Pseudomonadati</taxon>
        <taxon>Pseudomonadota</taxon>
        <taxon>Gammaproteobacteria</taxon>
        <taxon>Lysobacterales</taxon>
        <taxon>Rhodanobacteraceae</taxon>
        <taxon>Rhodanobacter</taxon>
    </lineage>
</organism>
<protein>
    <submittedName>
        <fullName evidence="1">Uncharacterized protein</fullName>
    </submittedName>
</protein>
<comment type="caution">
    <text evidence="1">The sequence shown here is derived from an EMBL/GenBank/DDBJ whole genome shotgun (WGS) entry which is preliminary data.</text>
</comment>
<gene>
    <name evidence="1" type="ORF">AB7878_17965</name>
</gene>